<dbReference type="Proteomes" id="UP000663859">
    <property type="component" value="Unassembled WGS sequence"/>
</dbReference>
<dbReference type="AlphaFoldDB" id="A0A8J2BPB2"/>
<dbReference type="EMBL" id="CAJNOB010000023">
    <property type="protein sequence ID" value="CAF0698749.1"/>
    <property type="molecule type" value="Genomic_DNA"/>
</dbReference>
<organism evidence="1 2">
    <name type="scientific">Candidatus Methylacidithermus pantelleriae</name>
    <dbReference type="NCBI Taxonomy" id="2744239"/>
    <lineage>
        <taxon>Bacteria</taxon>
        <taxon>Pseudomonadati</taxon>
        <taxon>Verrucomicrobiota</taxon>
        <taxon>Methylacidiphilae</taxon>
        <taxon>Methylacidiphilales</taxon>
        <taxon>Methylacidiphilaceae</taxon>
        <taxon>Candidatus Methylacidithermus</taxon>
    </lineage>
</organism>
<keyword evidence="2" id="KW-1185">Reference proteome</keyword>
<dbReference type="RefSeq" id="WP_174582024.1">
    <property type="nucleotide sequence ID" value="NZ_CAJNOB010000023.1"/>
</dbReference>
<accession>A0A8J2BPB2</accession>
<gene>
    <name evidence="1" type="ORF">MPNT_30006</name>
</gene>
<sequence>MYVQEIRTYQRGKVYRSVLVRQSYRVGKQVKTKILANLTRLPGEVQELIRRSLRGEKLLPLGDLRIQEARDYGGLAVLEEVWKRWGLDQVLSAMGSERKQRLLKTLVFGRILFPSSRLALEEVASQTALAQVCGLEPKDLEKEELAAAVDGLTGVWSQIERKLCQATPTQETSFFLFRWSSSSRTGEEAGKATGGTFSHDDPLGPPKTLLAIATNAQGIPIHIEVLRAHRGDKTTLHGLLVTLQRRFGIEKTTFVFDRDRNNRWKREGFPSYVTRASRAKLQKLLHELQQKRALWLADRKQAREIFDGGVRYVLAWAEWQQEQDRRRRYNAITSIEEVLRQAARTFRKNGESLASARNRIARELGCLPVKKHFRLGIDRQGRFSWKLDQERVREEKTMDGWYLLETDLPQAQASAEEVLTRYYRLIHLQALFSELANDPHVDTSDPSRPDQVRNQMRIAFLALRLTARLQAEWISLGLKQDVLPFLRCLQAIRLIQLTCKEKPLVHILSPIPSEWTELLEKAGLFGPFAPFFPE</sequence>
<comment type="caution">
    <text evidence="1">The sequence shown here is derived from an EMBL/GenBank/DDBJ whole genome shotgun (WGS) entry which is preliminary data.</text>
</comment>
<evidence type="ECO:0000313" key="2">
    <source>
        <dbReference type="Proteomes" id="UP000663859"/>
    </source>
</evidence>
<evidence type="ECO:0000313" key="1">
    <source>
        <dbReference type="EMBL" id="CAF0698749.1"/>
    </source>
</evidence>
<proteinExistence type="predicted"/>
<protein>
    <submittedName>
        <fullName evidence="1">Transposase</fullName>
    </submittedName>
</protein>
<name>A0A8J2BPB2_9BACT</name>
<reference evidence="1" key="1">
    <citation type="submission" date="2021-02" db="EMBL/GenBank/DDBJ databases">
        <authorList>
            <person name="Cremers G."/>
            <person name="Picone N."/>
        </authorList>
    </citation>
    <scope>NUCLEOTIDE SEQUENCE</scope>
    <source>
        <strain evidence="1">PQ17</strain>
    </source>
</reference>